<dbReference type="STRING" id="1033731.SAMN05444145_105210"/>
<evidence type="ECO:0000313" key="1">
    <source>
        <dbReference type="EMBL" id="SEA69683.1"/>
    </source>
</evidence>
<organism evidence="1 2">
    <name type="scientific">Alistipes timonensis JC136</name>
    <dbReference type="NCBI Taxonomy" id="1033731"/>
    <lineage>
        <taxon>Bacteria</taxon>
        <taxon>Pseudomonadati</taxon>
        <taxon>Bacteroidota</taxon>
        <taxon>Bacteroidia</taxon>
        <taxon>Bacteroidales</taxon>
        <taxon>Rikenellaceae</taxon>
        <taxon>Alistipes</taxon>
    </lineage>
</organism>
<accession>A0A1H4DA50</accession>
<dbReference type="EMBL" id="FNRI01000005">
    <property type="protein sequence ID" value="SEA69683.1"/>
    <property type="molecule type" value="Genomic_DNA"/>
</dbReference>
<name>A0A1H4DA50_9BACT</name>
<keyword evidence="2" id="KW-1185">Reference proteome</keyword>
<dbReference type="Proteomes" id="UP000183253">
    <property type="component" value="Unassembled WGS sequence"/>
</dbReference>
<reference evidence="1 2" key="1">
    <citation type="submission" date="2016-10" db="EMBL/GenBank/DDBJ databases">
        <authorList>
            <person name="de Groot N.N."/>
        </authorList>
    </citation>
    <scope>NUCLEOTIDE SEQUENCE [LARGE SCALE GENOMIC DNA]</scope>
    <source>
        <strain evidence="1 2">DSM 25383</strain>
    </source>
</reference>
<sequence length="106" mass="12079">MVKQILLPTPVKAEMVRTFKITRATLDRALKYTINSSHANMLRAAAIQRGGRLFTGQMAEPEVQRVTEIFRATCPHRLDKSCFFHNACDMSCRHGRAFLTELTINK</sequence>
<protein>
    <submittedName>
        <fullName evidence="1">Uncharacterized protein</fullName>
    </submittedName>
</protein>
<dbReference type="AlphaFoldDB" id="A0A1H4DA50"/>
<gene>
    <name evidence="1" type="ORF">SAMN05444145_105210</name>
</gene>
<evidence type="ECO:0000313" key="2">
    <source>
        <dbReference type="Proteomes" id="UP000183253"/>
    </source>
</evidence>
<dbReference type="OrthoDB" id="10005879at2"/>
<proteinExistence type="predicted"/>